<name>A0A8T2ZWT4_POPDE</name>
<keyword evidence="1" id="KW-0472">Membrane</keyword>
<feature type="non-terminal residue" evidence="2">
    <location>
        <position position="1"/>
    </location>
</feature>
<dbReference type="EMBL" id="JACEGQ020000001">
    <property type="protein sequence ID" value="KAH8521222.1"/>
    <property type="molecule type" value="Genomic_DNA"/>
</dbReference>
<comment type="caution">
    <text evidence="2">The sequence shown here is derived from an EMBL/GenBank/DDBJ whole genome shotgun (WGS) entry which is preliminary data.</text>
</comment>
<dbReference type="AlphaFoldDB" id="A0A8T2ZWT4"/>
<dbReference type="Proteomes" id="UP000807159">
    <property type="component" value="Chromosome 1"/>
</dbReference>
<feature type="non-terminal residue" evidence="2">
    <location>
        <position position="103"/>
    </location>
</feature>
<keyword evidence="1" id="KW-1133">Transmembrane helix</keyword>
<feature type="transmembrane region" description="Helical" evidence="1">
    <location>
        <begin position="77"/>
        <end position="97"/>
    </location>
</feature>
<evidence type="ECO:0000313" key="3">
    <source>
        <dbReference type="Proteomes" id="UP000807159"/>
    </source>
</evidence>
<organism evidence="2 3">
    <name type="scientific">Populus deltoides</name>
    <name type="common">Eastern poplar</name>
    <name type="synonym">Eastern cottonwood</name>
    <dbReference type="NCBI Taxonomy" id="3696"/>
    <lineage>
        <taxon>Eukaryota</taxon>
        <taxon>Viridiplantae</taxon>
        <taxon>Streptophyta</taxon>
        <taxon>Embryophyta</taxon>
        <taxon>Tracheophyta</taxon>
        <taxon>Spermatophyta</taxon>
        <taxon>Magnoliopsida</taxon>
        <taxon>eudicotyledons</taxon>
        <taxon>Gunneridae</taxon>
        <taxon>Pentapetalae</taxon>
        <taxon>rosids</taxon>
        <taxon>fabids</taxon>
        <taxon>Malpighiales</taxon>
        <taxon>Salicaceae</taxon>
        <taxon>Saliceae</taxon>
        <taxon>Populus</taxon>
    </lineage>
</organism>
<evidence type="ECO:0000313" key="2">
    <source>
        <dbReference type="EMBL" id="KAH8521222.1"/>
    </source>
</evidence>
<sequence>WVSLAGGLLGRLLLSLSAELSRLAGSSGHCLLLFNGYGMICIVLCMLLFIGVMGFLRGDLSIASLVTNFLDRSVATLSFLLVGLRQAISCQLLLFVIEMFVVR</sequence>
<protein>
    <submittedName>
        <fullName evidence="2">Uncharacterized protein</fullName>
    </submittedName>
</protein>
<gene>
    <name evidence="2" type="ORF">H0E87_002326</name>
</gene>
<keyword evidence="3" id="KW-1185">Reference proteome</keyword>
<accession>A0A8T2ZWT4</accession>
<proteinExistence type="predicted"/>
<reference evidence="2" key="1">
    <citation type="journal article" date="2021" name="J. Hered.">
        <title>Genome Assembly of Salicaceae Populus deltoides (Eastern Cottonwood) I-69 Based on Nanopore Sequencing and Hi-C Technologies.</title>
        <authorList>
            <person name="Bai S."/>
            <person name="Wu H."/>
            <person name="Zhang J."/>
            <person name="Pan Z."/>
            <person name="Zhao W."/>
            <person name="Li Z."/>
            <person name="Tong C."/>
        </authorList>
    </citation>
    <scope>NUCLEOTIDE SEQUENCE</scope>
    <source>
        <tissue evidence="2">Leaf</tissue>
    </source>
</reference>
<evidence type="ECO:0000256" key="1">
    <source>
        <dbReference type="SAM" id="Phobius"/>
    </source>
</evidence>
<feature type="transmembrane region" description="Helical" evidence="1">
    <location>
        <begin position="36"/>
        <end position="56"/>
    </location>
</feature>
<keyword evidence="1" id="KW-0812">Transmembrane</keyword>